<feature type="compositionally biased region" description="Polar residues" evidence="1">
    <location>
        <begin position="278"/>
        <end position="305"/>
    </location>
</feature>
<dbReference type="Gene3D" id="1.10.472.80">
    <property type="entry name" value="Ypt/Rab-GAP domain of gyp1p, domain 3"/>
    <property type="match status" value="1"/>
</dbReference>
<sequence length="894" mass="95822">MGKKKTKQKKQAAAAAAATPSSVAATPAATPSPAPSEPPSRSDTRPATPVRATAVDDEAEVPATAAVAANDGPSIDDAAEPQAAAAAPEPEPEPAAAPTTPPPQPHQPLAHAASPPPAASAEHVAGDLGALAIDDAAAAPPAPAPDFHAPAPAPVDNELEQEPVVETPTTHDDITPPPNDDDGDIGVSHPHDEAGAEVPEPPAPVAQEQPPEADDNDDGEFGDISLSTEDSNGDMSRTLFANGKAAHTIAADRLDESLTSRRTPLLPPLELAQRDNNADPTSPTSPIVSSRRSLTQSPVKSTGSRPLSLAFSPPAGTRDPASPRSYQSPAARVLDTLPALTVPDSPPPPEFASPNEAPFESISLDAESEAAPPPQPLQTVPADPAAKPSRHVKHESWGGYGIDSHGKPEAHGVLPVHPDPPASSEGTSTAGASTAATPETRASLSISGSGTSTPRRHAPPAHPHPFPLPTSPTKPNVPVPQVTSLPSGHSGAGTPVVAMPPTGHGLGAKGASTLDKFISRTRPQHLPPKDKTEDEIHLHEWESMMAKSREHETERRKREAAVRLEKERRLQAVTPRWEALLANEFSVQKVRTNPIFRKLWFEGCPEHLRGKAWSLAIGNGLSLHKDAYKTYSARAARAIEQGRFPQDILDQIDKDLDDTLPTLHIFQQGSPIRDDLRELLCTWVVYRSDSGLGYAPYVNLLAAMFIIVSPPPVAFISLVNFLARPCLNSFSANDTEEIDAFYRVFENLQADQFPKIYANCKNLGLRLPESYFRSVLVEQVPFAAACRLWDQIVLDGDGYIFRAALAIFGFLEPRLYYPDREEILSVLEGRNAATKAITDREIERARLRGEEYEDSLDGKLSAFGLTEGALFDWLEHDGWRDSRFERLVIRELPD</sequence>
<feature type="compositionally biased region" description="Acidic residues" evidence="1">
    <location>
        <begin position="211"/>
        <end position="221"/>
    </location>
</feature>
<feature type="region of interest" description="Disordered" evidence="1">
    <location>
        <begin position="251"/>
        <end position="497"/>
    </location>
</feature>
<feature type="compositionally biased region" description="Low complexity" evidence="1">
    <location>
        <begin position="422"/>
        <end position="440"/>
    </location>
</feature>
<dbReference type="PANTHER" id="PTHR47219:SF15">
    <property type="entry name" value="TBC1 DOMAIN FAMILY MEMBER 12 ISOFORM X1"/>
    <property type="match status" value="1"/>
</dbReference>
<dbReference type="Gene3D" id="1.10.10.750">
    <property type="entry name" value="Ypt/Rab-GAP domain of gyp1p, domain 1"/>
    <property type="match status" value="1"/>
</dbReference>
<keyword evidence="4" id="KW-1185">Reference proteome</keyword>
<feature type="domain" description="Rab-GAP TBC" evidence="2">
    <location>
        <begin position="603"/>
        <end position="796"/>
    </location>
</feature>
<feature type="compositionally biased region" description="Polar residues" evidence="1">
    <location>
        <begin position="225"/>
        <end position="235"/>
    </location>
</feature>
<feature type="compositionally biased region" description="Low complexity" evidence="1">
    <location>
        <begin position="12"/>
        <end position="29"/>
    </location>
</feature>
<dbReference type="InterPro" id="IPR050302">
    <property type="entry name" value="Rab_GAP_TBC_domain"/>
</dbReference>
<dbReference type="AlphaFoldDB" id="A0AAF0YCE4"/>
<organism evidence="3 4">
    <name type="scientific">Vanrija pseudolonga</name>
    <dbReference type="NCBI Taxonomy" id="143232"/>
    <lineage>
        <taxon>Eukaryota</taxon>
        <taxon>Fungi</taxon>
        <taxon>Dikarya</taxon>
        <taxon>Basidiomycota</taxon>
        <taxon>Agaricomycotina</taxon>
        <taxon>Tremellomycetes</taxon>
        <taxon>Trichosporonales</taxon>
        <taxon>Trichosporonaceae</taxon>
        <taxon>Vanrija</taxon>
    </lineage>
</organism>
<dbReference type="Proteomes" id="UP000827549">
    <property type="component" value="Chromosome 4"/>
</dbReference>
<dbReference type="GO" id="GO:0031267">
    <property type="term" value="F:small GTPase binding"/>
    <property type="evidence" value="ECO:0007669"/>
    <property type="project" value="TreeGrafter"/>
</dbReference>
<feature type="region of interest" description="Disordered" evidence="1">
    <location>
        <begin position="1"/>
        <end position="239"/>
    </location>
</feature>
<feature type="compositionally biased region" description="Basic residues" evidence="1">
    <location>
        <begin position="1"/>
        <end position="10"/>
    </location>
</feature>
<name>A0AAF0YCE4_9TREE</name>
<gene>
    <name evidence="3" type="primary">TBC1D12</name>
    <name evidence="3" type="ORF">LOC62_04G005690</name>
</gene>
<dbReference type="PANTHER" id="PTHR47219">
    <property type="entry name" value="RAB GTPASE-ACTIVATING PROTEIN 1-LIKE"/>
    <property type="match status" value="1"/>
</dbReference>
<dbReference type="InterPro" id="IPR000195">
    <property type="entry name" value="Rab-GAP-TBC_dom"/>
</dbReference>
<accession>A0AAF0YCE4</accession>
<dbReference type="EMBL" id="CP086717">
    <property type="protein sequence ID" value="WOO82191.1"/>
    <property type="molecule type" value="Genomic_DNA"/>
</dbReference>
<reference evidence="3" key="1">
    <citation type="submission" date="2023-10" db="EMBL/GenBank/DDBJ databases">
        <authorList>
            <person name="Noh H."/>
        </authorList>
    </citation>
    <scope>NUCLEOTIDE SEQUENCE</scope>
    <source>
        <strain evidence="3">DUCC4014</strain>
    </source>
</reference>
<evidence type="ECO:0000313" key="4">
    <source>
        <dbReference type="Proteomes" id="UP000827549"/>
    </source>
</evidence>
<dbReference type="InterPro" id="IPR035969">
    <property type="entry name" value="Rab-GAP_TBC_sf"/>
</dbReference>
<dbReference type="SMART" id="SM00164">
    <property type="entry name" value="TBC"/>
    <property type="match status" value="1"/>
</dbReference>
<dbReference type="GO" id="GO:0005096">
    <property type="term" value="F:GTPase activator activity"/>
    <property type="evidence" value="ECO:0007669"/>
    <property type="project" value="TreeGrafter"/>
</dbReference>
<dbReference type="Gene3D" id="1.10.8.270">
    <property type="entry name" value="putative rabgap domain of human tbc1 domain family member 14 like domains"/>
    <property type="match status" value="1"/>
</dbReference>
<protein>
    <submittedName>
        <fullName evidence="3">TBC1 domain family member 12</fullName>
    </submittedName>
</protein>
<dbReference type="PROSITE" id="PS50086">
    <property type="entry name" value="TBC_RABGAP"/>
    <property type="match status" value="1"/>
</dbReference>
<proteinExistence type="predicted"/>
<dbReference type="SUPFAM" id="SSF47923">
    <property type="entry name" value="Ypt/Rab-GAP domain of gyp1p"/>
    <property type="match status" value="2"/>
</dbReference>
<dbReference type="Pfam" id="PF00566">
    <property type="entry name" value="RabGAP-TBC"/>
    <property type="match status" value="1"/>
</dbReference>
<dbReference type="RefSeq" id="XP_062628223.1">
    <property type="nucleotide sequence ID" value="XM_062772239.1"/>
</dbReference>
<feature type="compositionally biased region" description="Pro residues" evidence="1">
    <location>
        <begin position="460"/>
        <end position="478"/>
    </location>
</feature>
<feature type="compositionally biased region" description="Polar residues" evidence="1">
    <location>
        <begin position="442"/>
        <end position="451"/>
    </location>
</feature>
<feature type="compositionally biased region" description="Low complexity" evidence="1">
    <location>
        <begin position="80"/>
        <end position="92"/>
    </location>
</feature>
<evidence type="ECO:0000313" key="3">
    <source>
        <dbReference type="EMBL" id="WOO82191.1"/>
    </source>
</evidence>
<feature type="compositionally biased region" description="Low complexity" evidence="1">
    <location>
        <begin position="107"/>
        <end position="150"/>
    </location>
</feature>
<dbReference type="GeneID" id="87808918"/>
<feature type="compositionally biased region" description="Pro residues" evidence="1">
    <location>
        <begin position="93"/>
        <end position="106"/>
    </location>
</feature>
<evidence type="ECO:0000256" key="1">
    <source>
        <dbReference type="SAM" id="MobiDB-lite"/>
    </source>
</evidence>
<evidence type="ECO:0000259" key="2">
    <source>
        <dbReference type="PROSITE" id="PS50086"/>
    </source>
</evidence>